<evidence type="ECO:0000313" key="3">
    <source>
        <dbReference type="Proteomes" id="UP000005307"/>
    </source>
</evidence>
<organism evidence="2 3">
    <name type="scientific">Octadecabacter antarcticus 307</name>
    <dbReference type="NCBI Taxonomy" id="391626"/>
    <lineage>
        <taxon>Bacteria</taxon>
        <taxon>Pseudomonadati</taxon>
        <taxon>Pseudomonadota</taxon>
        <taxon>Alphaproteobacteria</taxon>
        <taxon>Rhodobacterales</taxon>
        <taxon>Roseobacteraceae</taxon>
        <taxon>Octadecabacter</taxon>
    </lineage>
</organism>
<dbReference type="EMBL" id="CP003740">
    <property type="protein sequence ID" value="AGI69872.1"/>
    <property type="molecule type" value="Genomic_DNA"/>
</dbReference>
<dbReference type="InterPro" id="IPR036291">
    <property type="entry name" value="NAD(P)-bd_dom_sf"/>
</dbReference>
<gene>
    <name evidence="2" type="ORF">OAN307_c45150</name>
</gene>
<feature type="domain" description="NAD(P)-binding" evidence="1">
    <location>
        <begin position="7"/>
        <end position="198"/>
    </location>
</feature>
<dbReference type="PANTHER" id="PTHR43355">
    <property type="entry name" value="FLAVIN REDUCTASE (NADPH)"/>
    <property type="match status" value="1"/>
</dbReference>
<dbReference type="InterPro" id="IPR051606">
    <property type="entry name" value="Polyketide_Oxido-like"/>
</dbReference>
<accession>M9RCF6</accession>
<dbReference type="KEGG" id="oat:OAN307_c45150"/>
<dbReference type="OrthoDB" id="7419852at2"/>
<dbReference type="eggNOG" id="COG0702">
    <property type="taxonomic scope" value="Bacteria"/>
</dbReference>
<dbReference type="GO" id="GO:0004074">
    <property type="term" value="F:biliverdin reductase [NAD(P)H] activity"/>
    <property type="evidence" value="ECO:0007669"/>
    <property type="project" value="TreeGrafter"/>
</dbReference>
<evidence type="ECO:0000259" key="1">
    <source>
        <dbReference type="Pfam" id="PF13460"/>
    </source>
</evidence>
<dbReference type="Gene3D" id="3.40.50.720">
    <property type="entry name" value="NAD(P)-binding Rossmann-like Domain"/>
    <property type="match status" value="1"/>
</dbReference>
<protein>
    <submittedName>
        <fullName evidence="2">Putative NAD[P]-binding protein</fullName>
    </submittedName>
</protein>
<dbReference type="GO" id="GO:0042602">
    <property type="term" value="F:riboflavin reductase (NADPH) activity"/>
    <property type="evidence" value="ECO:0007669"/>
    <property type="project" value="TreeGrafter"/>
</dbReference>
<dbReference type="AlphaFoldDB" id="M9RCF6"/>
<reference evidence="2 3" key="1">
    <citation type="journal article" date="2013" name="PLoS ONE">
        <title>Poles Apart: Arctic and Antarctic Octadecabacter strains Share High Genome Plasticity and a New Type of Xanthorhodopsin.</title>
        <authorList>
            <person name="Vollmers J."/>
            <person name="Voget S."/>
            <person name="Dietrich S."/>
            <person name="Gollnow K."/>
            <person name="Smits M."/>
            <person name="Meyer K."/>
            <person name="Brinkhoff T."/>
            <person name="Simon M."/>
            <person name="Daniel R."/>
        </authorList>
    </citation>
    <scope>NUCLEOTIDE SEQUENCE [LARGE SCALE GENOMIC DNA]</scope>
    <source>
        <strain evidence="2 3">307</strain>
    </source>
</reference>
<dbReference type="HOGENOM" id="CLU_025711_4_5_5"/>
<dbReference type="STRING" id="391626.OAN307_c45150"/>
<proteinExistence type="predicted"/>
<sequence>MKILIIGASKGIGLATTTAALAAGYEVRAFARSAADMTLSDPRLEKMPGDATHQQDVEAALADVDAVIATLGVGLGDLIKPVHLFSDATRVIVAAMTEKSVKRLVCVTGFGAGDSRASIGVLQRVPFQIVFGRAYDDKTRQEDLIKQSGLDWTIARPGVLLNGPKSSHYKVLRDPASWRNGIISRASVADFLVKQIEDRTYLHAAPVLVN</sequence>
<keyword evidence="3" id="KW-1185">Reference proteome</keyword>
<dbReference type="Proteomes" id="UP000005307">
    <property type="component" value="Chromosome"/>
</dbReference>
<dbReference type="Pfam" id="PF13460">
    <property type="entry name" value="NAD_binding_10"/>
    <property type="match status" value="1"/>
</dbReference>
<dbReference type="PANTHER" id="PTHR43355:SF2">
    <property type="entry name" value="FLAVIN REDUCTASE (NADPH)"/>
    <property type="match status" value="1"/>
</dbReference>
<evidence type="ECO:0000313" key="2">
    <source>
        <dbReference type="EMBL" id="AGI69872.1"/>
    </source>
</evidence>
<dbReference type="RefSeq" id="WP_015501764.1">
    <property type="nucleotide sequence ID" value="NC_020911.1"/>
</dbReference>
<dbReference type="SUPFAM" id="SSF51735">
    <property type="entry name" value="NAD(P)-binding Rossmann-fold domains"/>
    <property type="match status" value="1"/>
</dbReference>
<dbReference type="InterPro" id="IPR016040">
    <property type="entry name" value="NAD(P)-bd_dom"/>
</dbReference>
<name>M9RCF6_9RHOB</name>